<dbReference type="EMBL" id="JBHSTP010000002">
    <property type="protein sequence ID" value="MFC6356657.1"/>
    <property type="molecule type" value="Genomic_DNA"/>
</dbReference>
<dbReference type="Proteomes" id="UP001596306">
    <property type="component" value="Unassembled WGS sequence"/>
</dbReference>
<comment type="caution">
    <text evidence="3">The sequence shown here is derived from an EMBL/GenBank/DDBJ whole genome shotgun (WGS) entry which is preliminary data.</text>
</comment>
<organism evidence="3 4">
    <name type="scientific">Luethyella okanaganae</name>
    <dbReference type="NCBI Taxonomy" id="69372"/>
    <lineage>
        <taxon>Bacteria</taxon>
        <taxon>Bacillati</taxon>
        <taxon>Actinomycetota</taxon>
        <taxon>Actinomycetes</taxon>
        <taxon>Micrococcales</taxon>
        <taxon>Microbacteriaceae</taxon>
        <taxon>Luethyella</taxon>
    </lineage>
</organism>
<feature type="compositionally biased region" description="Low complexity" evidence="1">
    <location>
        <begin position="106"/>
        <end position="123"/>
    </location>
</feature>
<feature type="transmembrane region" description="Helical" evidence="2">
    <location>
        <begin position="7"/>
        <end position="26"/>
    </location>
</feature>
<dbReference type="Pfam" id="PF14012">
    <property type="entry name" value="DUF4229"/>
    <property type="match status" value="1"/>
</dbReference>
<proteinExistence type="predicted"/>
<dbReference type="InterPro" id="IPR025323">
    <property type="entry name" value="DUF4229"/>
</dbReference>
<evidence type="ECO:0000256" key="1">
    <source>
        <dbReference type="SAM" id="MobiDB-lite"/>
    </source>
</evidence>
<keyword evidence="2" id="KW-1133">Transmembrane helix</keyword>
<sequence length="171" mass="17968">MKAPSWLTYTIPRVLAFAVPLTLLLLVNVNPWISALLAAVIGLCVSYIFLRRPRETVSRELYERRHGDNPTINVDDESEDAAIDNADIAKSSADTPTLPDASTAGPDPADSNPANSNPADSAAIGTATIRPAGGDPAAPSTPSSEREGGTEPHAEGERGETAQPEGENKLL</sequence>
<feature type="region of interest" description="Disordered" evidence="1">
    <location>
        <begin position="67"/>
        <end position="171"/>
    </location>
</feature>
<name>A0ABW1VH66_9MICO</name>
<keyword evidence="2" id="KW-0812">Transmembrane</keyword>
<evidence type="ECO:0000313" key="3">
    <source>
        <dbReference type="EMBL" id="MFC6356657.1"/>
    </source>
</evidence>
<feature type="transmembrane region" description="Helical" evidence="2">
    <location>
        <begin position="32"/>
        <end position="50"/>
    </location>
</feature>
<evidence type="ECO:0000313" key="4">
    <source>
        <dbReference type="Proteomes" id="UP001596306"/>
    </source>
</evidence>
<dbReference type="RefSeq" id="WP_386731376.1">
    <property type="nucleotide sequence ID" value="NZ_JBHSTP010000002.1"/>
</dbReference>
<keyword evidence="4" id="KW-1185">Reference proteome</keyword>
<evidence type="ECO:0000256" key="2">
    <source>
        <dbReference type="SAM" id="Phobius"/>
    </source>
</evidence>
<keyword evidence="2" id="KW-0472">Membrane</keyword>
<protein>
    <submittedName>
        <fullName evidence="3">DUF4229 domain-containing protein</fullName>
    </submittedName>
</protein>
<reference evidence="4" key="1">
    <citation type="journal article" date="2019" name="Int. J. Syst. Evol. Microbiol.">
        <title>The Global Catalogue of Microorganisms (GCM) 10K type strain sequencing project: providing services to taxonomists for standard genome sequencing and annotation.</title>
        <authorList>
            <consortium name="The Broad Institute Genomics Platform"/>
            <consortium name="The Broad Institute Genome Sequencing Center for Infectious Disease"/>
            <person name="Wu L."/>
            <person name="Ma J."/>
        </authorList>
    </citation>
    <scope>NUCLEOTIDE SEQUENCE [LARGE SCALE GENOMIC DNA]</scope>
    <source>
        <strain evidence="4">CCUG 43304</strain>
    </source>
</reference>
<gene>
    <name evidence="3" type="ORF">ACFQB0_11120</name>
</gene>
<accession>A0ABW1VH66</accession>
<feature type="compositionally biased region" description="Basic and acidic residues" evidence="1">
    <location>
        <begin position="144"/>
        <end position="171"/>
    </location>
</feature>